<dbReference type="PANTHER" id="PTHR42791:SF1">
    <property type="entry name" value="N-ACETYLTRANSFERASE DOMAIN-CONTAINING PROTEIN"/>
    <property type="match status" value="1"/>
</dbReference>
<proteinExistence type="predicted"/>
<dbReference type="EMBL" id="JBHSAY010000006">
    <property type="protein sequence ID" value="MFC4131310.1"/>
    <property type="molecule type" value="Genomic_DNA"/>
</dbReference>
<protein>
    <submittedName>
        <fullName evidence="2">GNAT family N-acetyltransferase</fullName>
        <ecNumber evidence="2">2.3.1.-</ecNumber>
    </submittedName>
</protein>
<dbReference type="Gene3D" id="3.40.630.30">
    <property type="match status" value="1"/>
</dbReference>
<dbReference type="Proteomes" id="UP001595816">
    <property type="component" value="Unassembled WGS sequence"/>
</dbReference>
<dbReference type="InterPro" id="IPR000182">
    <property type="entry name" value="GNAT_dom"/>
</dbReference>
<dbReference type="InterPro" id="IPR052523">
    <property type="entry name" value="Trichothecene_AcTrans"/>
</dbReference>
<gene>
    <name evidence="2" type="ORF">ACFOZ4_11920</name>
</gene>
<evidence type="ECO:0000313" key="2">
    <source>
        <dbReference type="EMBL" id="MFC4131310.1"/>
    </source>
</evidence>
<dbReference type="PANTHER" id="PTHR42791">
    <property type="entry name" value="GNAT FAMILY ACETYLTRANSFERASE"/>
    <property type="match status" value="1"/>
</dbReference>
<reference evidence="3" key="1">
    <citation type="journal article" date="2019" name="Int. J. Syst. Evol. Microbiol.">
        <title>The Global Catalogue of Microorganisms (GCM) 10K type strain sequencing project: providing services to taxonomists for standard genome sequencing and annotation.</title>
        <authorList>
            <consortium name="The Broad Institute Genomics Platform"/>
            <consortium name="The Broad Institute Genome Sequencing Center for Infectious Disease"/>
            <person name="Wu L."/>
            <person name="Ma J."/>
        </authorList>
    </citation>
    <scope>NUCLEOTIDE SEQUENCE [LARGE SCALE GENOMIC DNA]</scope>
    <source>
        <strain evidence="3">CGMCC 4.7289</strain>
    </source>
</reference>
<keyword evidence="2" id="KW-0012">Acyltransferase</keyword>
<evidence type="ECO:0000313" key="3">
    <source>
        <dbReference type="Proteomes" id="UP001595816"/>
    </source>
</evidence>
<feature type="domain" description="N-acetyltransferase" evidence="1">
    <location>
        <begin position="2"/>
        <end position="201"/>
    </location>
</feature>
<evidence type="ECO:0000259" key="1">
    <source>
        <dbReference type="PROSITE" id="PS51186"/>
    </source>
</evidence>
<sequence>MIEIRIAIPADLPALAATMADAFDGDPVWSWMLHHDSDSPARRRQRLALLFGALLRHSVPKERVFTTGDRQALTIWSPPGDWKLPTPAMVRAAPSIARAAGVRLPRLLGRLGDVEKHHDKQPPGHWYLEFIATASAAQGSGLGSALLQAGLDRFDADGVPVYLESSNPRNLPFYERHGFEVTGNLPVSAGPEQWTLWRKPQ</sequence>
<dbReference type="SUPFAM" id="SSF55729">
    <property type="entry name" value="Acyl-CoA N-acyltransferases (Nat)"/>
    <property type="match status" value="1"/>
</dbReference>
<dbReference type="InterPro" id="IPR016181">
    <property type="entry name" value="Acyl_CoA_acyltransferase"/>
</dbReference>
<dbReference type="CDD" id="cd04301">
    <property type="entry name" value="NAT_SF"/>
    <property type="match status" value="1"/>
</dbReference>
<name>A0ABV8LK10_9ACTN</name>
<organism evidence="2 3">
    <name type="scientific">Hamadaea flava</name>
    <dbReference type="NCBI Taxonomy" id="1742688"/>
    <lineage>
        <taxon>Bacteria</taxon>
        <taxon>Bacillati</taxon>
        <taxon>Actinomycetota</taxon>
        <taxon>Actinomycetes</taxon>
        <taxon>Micromonosporales</taxon>
        <taxon>Micromonosporaceae</taxon>
        <taxon>Hamadaea</taxon>
    </lineage>
</organism>
<keyword evidence="3" id="KW-1185">Reference proteome</keyword>
<dbReference type="RefSeq" id="WP_253754724.1">
    <property type="nucleotide sequence ID" value="NZ_JAMZDZ010000001.1"/>
</dbReference>
<keyword evidence="2" id="KW-0808">Transferase</keyword>
<comment type="caution">
    <text evidence="2">The sequence shown here is derived from an EMBL/GenBank/DDBJ whole genome shotgun (WGS) entry which is preliminary data.</text>
</comment>
<dbReference type="Pfam" id="PF00583">
    <property type="entry name" value="Acetyltransf_1"/>
    <property type="match status" value="1"/>
</dbReference>
<accession>A0ABV8LK10</accession>
<dbReference type="EC" id="2.3.1.-" evidence="2"/>
<dbReference type="PROSITE" id="PS51186">
    <property type="entry name" value="GNAT"/>
    <property type="match status" value="1"/>
</dbReference>
<dbReference type="GO" id="GO:0016746">
    <property type="term" value="F:acyltransferase activity"/>
    <property type="evidence" value="ECO:0007669"/>
    <property type="project" value="UniProtKB-KW"/>
</dbReference>